<evidence type="ECO:0000256" key="4">
    <source>
        <dbReference type="ARBA" id="ARBA00022729"/>
    </source>
</evidence>
<feature type="region of interest" description="Disordered" evidence="6">
    <location>
        <begin position="362"/>
        <end position="407"/>
    </location>
</feature>
<keyword evidence="5" id="KW-0572">Peptidoglycan-anchor</keyword>
<dbReference type="RefSeq" id="WP_169173136.1">
    <property type="nucleotide sequence ID" value="NZ_JAAIII010000009.1"/>
</dbReference>
<evidence type="ECO:0000256" key="1">
    <source>
        <dbReference type="ARBA" id="ARBA00004191"/>
    </source>
</evidence>
<dbReference type="InterPro" id="IPR008966">
    <property type="entry name" value="Adhesion_dom_sf"/>
</dbReference>
<reference evidence="9 10" key="1">
    <citation type="submission" date="2020-02" db="EMBL/GenBank/DDBJ databases">
        <title>Characterization of phylogenetic diversity of novel bifidobacterial species isolated in Czech ZOOs.</title>
        <authorList>
            <person name="Lugli G.A."/>
            <person name="Vera N.B."/>
            <person name="Ventura M."/>
        </authorList>
    </citation>
    <scope>NUCLEOTIDE SEQUENCE [LARGE SCALE GENOMIC DNA]</scope>
    <source>
        <strain evidence="9 10">DSM 109957</strain>
    </source>
</reference>
<dbReference type="Pfam" id="PF17802">
    <property type="entry name" value="SpaA"/>
    <property type="match status" value="1"/>
</dbReference>
<dbReference type="InterPro" id="IPR041033">
    <property type="entry name" value="SpaA_PFL_dom_1"/>
</dbReference>
<keyword evidence="10" id="KW-1185">Reference proteome</keyword>
<evidence type="ECO:0000256" key="3">
    <source>
        <dbReference type="ARBA" id="ARBA00022525"/>
    </source>
</evidence>
<dbReference type="Gene3D" id="2.60.40.10">
    <property type="entry name" value="Immunoglobulins"/>
    <property type="match status" value="1"/>
</dbReference>
<evidence type="ECO:0000256" key="2">
    <source>
        <dbReference type="ARBA" id="ARBA00022512"/>
    </source>
</evidence>
<dbReference type="Proteomes" id="UP000532194">
    <property type="component" value="Unassembled WGS sequence"/>
</dbReference>
<accession>A0A7Y0HUF5</accession>
<keyword evidence="7" id="KW-0812">Transmembrane</keyword>
<keyword evidence="7" id="KW-1133">Transmembrane helix</keyword>
<feature type="region of interest" description="Disordered" evidence="6">
    <location>
        <begin position="66"/>
        <end position="94"/>
    </location>
</feature>
<dbReference type="GO" id="GO:0007155">
    <property type="term" value="P:cell adhesion"/>
    <property type="evidence" value="ECO:0007669"/>
    <property type="project" value="InterPro"/>
</dbReference>
<feature type="compositionally biased region" description="Polar residues" evidence="6">
    <location>
        <begin position="387"/>
        <end position="400"/>
    </location>
</feature>
<feature type="domain" description="SpaA-like prealbumin fold" evidence="8">
    <location>
        <begin position="1101"/>
        <end position="1199"/>
    </location>
</feature>
<dbReference type="SUPFAM" id="SSF49401">
    <property type="entry name" value="Bacterial adhesins"/>
    <property type="match status" value="1"/>
</dbReference>
<evidence type="ECO:0000256" key="6">
    <source>
        <dbReference type="SAM" id="MobiDB-lite"/>
    </source>
</evidence>
<feature type="compositionally biased region" description="Basic and acidic residues" evidence="6">
    <location>
        <begin position="376"/>
        <end position="386"/>
    </location>
</feature>
<protein>
    <recommendedName>
        <fullName evidence="8">SpaA-like prealbumin fold domain-containing protein</fullName>
    </recommendedName>
</protein>
<comment type="subcellular location">
    <subcellularLocation>
        <location evidence="1">Secreted</location>
        <location evidence="1">Cell wall</location>
    </subcellularLocation>
</comment>
<keyword evidence="3" id="KW-0964">Secreted</keyword>
<evidence type="ECO:0000256" key="7">
    <source>
        <dbReference type="SAM" id="Phobius"/>
    </source>
</evidence>
<evidence type="ECO:0000313" key="10">
    <source>
        <dbReference type="Proteomes" id="UP000532194"/>
    </source>
</evidence>
<dbReference type="InterPro" id="IPR013783">
    <property type="entry name" value="Ig-like_fold"/>
</dbReference>
<feature type="compositionally biased region" description="Polar residues" evidence="6">
    <location>
        <begin position="364"/>
        <end position="373"/>
    </location>
</feature>
<evidence type="ECO:0000256" key="5">
    <source>
        <dbReference type="ARBA" id="ARBA00023088"/>
    </source>
</evidence>
<dbReference type="InterPro" id="IPR011252">
    <property type="entry name" value="Fibrogen-bd_dom1"/>
</dbReference>
<keyword evidence="4" id="KW-0732">Signal</keyword>
<dbReference type="GO" id="GO:0005975">
    <property type="term" value="P:carbohydrate metabolic process"/>
    <property type="evidence" value="ECO:0007669"/>
    <property type="project" value="UniProtKB-ARBA"/>
</dbReference>
<dbReference type="EMBL" id="JAAIII010000009">
    <property type="protein sequence ID" value="NMM95132.1"/>
    <property type="molecule type" value="Genomic_DNA"/>
</dbReference>
<name>A0A7Y0HUF5_9BIFI</name>
<dbReference type="AlphaFoldDB" id="A0A7Y0HUF5"/>
<proteinExistence type="predicted"/>
<feature type="compositionally biased region" description="Polar residues" evidence="6">
    <location>
        <begin position="74"/>
        <end position="91"/>
    </location>
</feature>
<keyword evidence="2" id="KW-0134">Cell wall</keyword>
<sequence>MNDDRHGNLRHKLMALAVSVALLLGTGTTGTALAMESPEANSSSAAQTNEARPSKGRFPRLEATTQAEAVAQADSQAGQPIATAQSDTPMTPEQAKDYPHFGQWGTNMVVKHKAQGESEWQDVDLSQGDSSVDEGDDLYFGLEYTVPEDGLKMADGTTTTTMVFELPKTVKTNAVSGKVMQNNEQVGTYTIAKGLITIDFNDDFAKKNWAEPAGDGQEIDGSLSFEGSVDFNAGDKDDEFEIPVPGGQDHTVIIKNKYDVTVSKRVQSQDNTKGTVTYVVEVSSKYGTKEDVSFKDVMTGPDGNPLQFDGSGAFTVTDEDGQPVQVTAPSDGASEFNLTLPKMDPGDKYIITYTAKLDNLPTDGKTTVNNKASVDSGKDYHDEHSVDTSFEQKPSVSKQGSDPDDNGLRTWTITVNKEQYDIDGYTLSDILGDGMKIEGDVTITPSDGQSFTAILPYTFGSNASDSNTKATYTITYKTSFNGQANNERNTAILTPPNGPDDCTTNPWQDGCSSSGDIWKDGNGLTKTGDIKPVQPDSKTIAMSWSVGIDARNANITAPWKYVDELQQPQNGQHVMLTSLEALKQSVIDAFRAAGITAASDSNIQVAFTYGTGDLTDKAIGFTVSSDTLAIPKGTKVSFNYESQGVLPANVGEWGVNYGNKGTLGGLSTNPSLNYKPEEEVGETTIEKTDVSASGDKTQHDYACGANEDQNNCSPLGVTTNTTRVKHFLSWNIAVQVQSGARVNDVTVIETLPKGLTLLDDTDQGTIKVKNQWGGSESKTITGGLTIASENLQNSDSVAFAGNGSVTVTGADGKSYTLNAAQSDQTIRITLPAAFLQAIGNGTINLGVNAAIDADQFPGSDDKAVQRVYGNTATVQYQVNGKDESKSDSQTQVVDSEELKNVVRKQSSKEDGNEITYWVTINPDAKCLTSENADDATGDDASGNTSGSCAPETLTVKDVLSYSSYGNDPNSGAGIEATLVPGSVKLYGYDESVTKNNSGNAWDSCTLEYVNIPCKGDLLNDKPSYTYDSDHTSAQQYRETLNITVPNKTAMVVEYTYRLSADKLGSNGTINNSASILGKTASKDNQQVEIENSGAHATTFGVSLYKVDADNSGDFLAGAEFELYRYDPDASDSGADGYRKINTAPLISDSNGKVDIHDAKTVEADEPNFNIAYKLVETKAPDGYEIASNDAYYFMVVDDDEERYPVIAPEGFNGNRYHSGDFFYVKNKKTSDVALPETGGVGVSGFVVGGLLAVSVAVGGLSIAMRDVARARRSRGRIS</sequence>
<feature type="region of interest" description="Disordered" evidence="6">
    <location>
        <begin position="930"/>
        <end position="949"/>
    </location>
</feature>
<keyword evidence="7" id="KW-0472">Membrane</keyword>
<comment type="caution">
    <text evidence="9">The sequence shown here is derived from an EMBL/GenBank/DDBJ whole genome shotgun (WGS) entry which is preliminary data.</text>
</comment>
<evidence type="ECO:0000259" key="8">
    <source>
        <dbReference type="Pfam" id="PF17802"/>
    </source>
</evidence>
<feature type="transmembrane region" description="Helical" evidence="7">
    <location>
        <begin position="1240"/>
        <end position="1264"/>
    </location>
</feature>
<dbReference type="Gene3D" id="2.60.40.1280">
    <property type="match status" value="1"/>
</dbReference>
<gene>
    <name evidence="9" type="ORF">G1C95_2320</name>
</gene>
<evidence type="ECO:0000313" key="9">
    <source>
        <dbReference type="EMBL" id="NMM95132.1"/>
    </source>
</evidence>
<organism evidence="9 10">
    <name type="scientific">Bifidobacterium oedipodis</name>
    <dbReference type="NCBI Taxonomy" id="2675322"/>
    <lineage>
        <taxon>Bacteria</taxon>
        <taxon>Bacillati</taxon>
        <taxon>Actinomycetota</taxon>
        <taxon>Actinomycetes</taxon>
        <taxon>Bifidobacteriales</taxon>
        <taxon>Bifidobacteriaceae</taxon>
        <taxon>Bifidobacterium</taxon>
    </lineage>
</organism>